<dbReference type="InterPro" id="IPR043502">
    <property type="entry name" value="DNA/RNA_pol_sf"/>
</dbReference>
<dbReference type="SUPFAM" id="SSF56672">
    <property type="entry name" value="DNA/RNA polymerases"/>
    <property type="match status" value="1"/>
</dbReference>
<gene>
    <name evidence="5" type="ORF">Tci_060730</name>
</gene>
<evidence type="ECO:0000313" key="5">
    <source>
        <dbReference type="EMBL" id="GEU88752.1"/>
    </source>
</evidence>
<dbReference type="EMBL" id="BKCJ010009817">
    <property type="protein sequence ID" value="GEU88752.1"/>
    <property type="molecule type" value="Genomic_DNA"/>
</dbReference>
<evidence type="ECO:0000259" key="3">
    <source>
        <dbReference type="Pfam" id="PF07727"/>
    </source>
</evidence>
<dbReference type="Pfam" id="PF13976">
    <property type="entry name" value="gag_pre-integrs"/>
    <property type="match status" value="1"/>
</dbReference>
<name>A0A6L2NUP3_TANCI</name>
<feature type="compositionally biased region" description="Basic and acidic residues" evidence="2">
    <location>
        <begin position="356"/>
        <end position="390"/>
    </location>
</feature>
<dbReference type="InterPro" id="IPR025724">
    <property type="entry name" value="GAG-pre-integrase_dom"/>
</dbReference>
<comment type="caution">
    <text evidence="5">The sequence shown here is derived from an EMBL/GenBank/DDBJ whole genome shotgun (WGS) entry which is preliminary data.</text>
</comment>
<feature type="domain" description="Reverse transcriptase Ty1/copia-type" evidence="3">
    <location>
        <begin position="485"/>
        <end position="727"/>
    </location>
</feature>
<dbReference type="Pfam" id="PF07727">
    <property type="entry name" value="RVT_2"/>
    <property type="match status" value="1"/>
</dbReference>
<evidence type="ECO:0000256" key="2">
    <source>
        <dbReference type="SAM" id="MobiDB-lite"/>
    </source>
</evidence>
<sequence length="1014" mass="115159">MINNQKSRGHKKNWNKKACFVCRSLNHLIKDCDYYEKQMVQNPAWNNAMRMNHQNLVRMTHRHSNRNVVPTAVLTRLRLVSFNAAIPVPTAVPQSTVKTSRPVKHVVNKEHLPIRRPNNYIQATKNSNFNRKVTTVKVNKGNPQQALRDKGYVSFGGNTKGGKISGNGKIETDTECVVLSSDYQLPDENHVLPWVLRENNMYNVDLKNVVPSGDLTCLFTKATLDESNLWHKRLGHINFKNMNKLVKGNHVRGLPSMIFENNHTCVACQKGKQHKASWNGPKWLFDIDTLTKSMNYEPVSTGIQPNDNEGIKENLDAGKIRKETVSAQQYVMLLLWSTGLQDPQNTDNDAAFNVKENENDVHVSPSESDKTDNKKHDDKAKRDAKRKNMPELEDIVYSDDEEVVGAEADLSNLETNISANPIPTTRVYKDHPATQIIVDVTSAPQTRSMTRMAKEQEPKKVHQALKDPSWIKAMQEELLQFKMQKVWVLVDLPKGKRAIGSKWVFRNKKDERRIVIRNKARLVTQGHTQEEGINYDEVFAPVVRIEAIWLFLAYASFMGFMVYQMDIKSTFLYGTIKEKVYVCQPPGFEDPYYPDKVYKVAKALYGLHQALGAWYETLANYLLENGFQKGKIDQTLFIKKQKGDILLVRVYVDDIIFGSTNKELCKAFDKLMKDKFQMSSIGELSFFLGLQVKQKDDGIFISQDKYVAKILKNFGFTDVKSASTPIETEKPLLKNPDGEDVDTVVATSSTEAECVATVSCCAQVLCIQNQLLDYGVVRNMDCPSKFLMYPHFLKVVMDNQVNDLTSRNTRYTSPALTQKVFANMQRVGKGFSSVETPLFASMLVPPQPQAVEAEKEILPHATPHASPPQEQLSLPLDSTIPLLNTLMETYASLSQKVAELEHDKHTQALEILKLKKRVNKLEKKKRSKHSGLKRLRKGRIDQEEVNAVSKGVCTAEPTVFDDEEVTMTMAQTLIKLKAEKAKLLDEQMAQKLHDEEVKKAAARDKQEKDDLERS</sequence>
<feature type="coiled-coil region" evidence="1">
    <location>
        <begin position="883"/>
        <end position="924"/>
    </location>
</feature>
<dbReference type="InterPro" id="IPR013103">
    <property type="entry name" value="RVT_2"/>
</dbReference>
<organism evidence="5">
    <name type="scientific">Tanacetum cinerariifolium</name>
    <name type="common">Dalmatian daisy</name>
    <name type="synonym">Chrysanthemum cinerariifolium</name>
    <dbReference type="NCBI Taxonomy" id="118510"/>
    <lineage>
        <taxon>Eukaryota</taxon>
        <taxon>Viridiplantae</taxon>
        <taxon>Streptophyta</taxon>
        <taxon>Embryophyta</taxon>
        <taxon>Tracheophyta</taxon>
        <taxon>Spermatophyta</taxon>
        <taxon>Magnoliopsida</taxon>
        <taxon>eudicotyledons</taxon>
        <taxon>Gunneridae</taxon>
        <taxon>Pentapetalae</taxon>
        <taxon>asterids</taxon>
        <taxon>campanulids</taxon>
        <taxon>Asterales</taxon>
        <taxon>Asteraceae</taxon>
        <taxon>Asteroideae</taxon>
        <taxon>Anthemideae</taxon>
        <taxon>Anthemidinae</taxon>
        <taxon>Tanacetum</taxon>
    </lineage>
</organism>
<feature type="region of interest" description="Disordered" evidence="2">
    <location>
        <begin position="993"/>
        <end position="1014"/>
    </location>
</feature>
<keyword evidence="1" id="KW-0175">Coiled coil</keyword>
<feature type="domain" description="GAG-pre-integrase" evidence="4">
    <location>
        <begin position="200"/>
        <end position="273"/>
    </location>
</feature>
<dbReference type="AlphaFoldDB" id="A0A6L2NUP3"/>
<proteinExistence type="predicted"/>
<reference evidence="5" key="1">
    <citation type="journal article" date="2019" name="Sci. Rep.">
        <title>Draft genome of Tanacetum cinerariifolium, the natural source of mosquito coil.</title>
        <authorList>
            <person name="Yamashiro T."/>
            <person name="Shiraishi A."/>
            <person name="Satake H."/>
            <person name="Nakayama K."/>
        </authorList>
    </citation>
    <scope>NUCLEOTIDE SEQUENCE</scope>
</reference>
<protein>
    <submittedName>
        <fullName evidence="5">Putative ribonuclease H-like domain-containing protein</fullName>
    </submittedName>
</protein>
<feature type="region of interest" description="Disordered" evidence="2">
    <location>
        <begin position="356"/>
        <end position="394"/>
    </location>
</feature>
<evidence type="ECO:0000256" key="1">
    <source>
        <dbReference type="SAM" id="Coils"/>
    </source>
</evidence>
<accession>A0A6L2NUP3</accession>
<evidence type="ECO:0000259" key="4">
    <source>
        <dbReference type="Pfam" id="PF13976"/>
    </source>
</evidence>